<dbReference type="InterPro" id="IPR039426">
    <property type="entry name" value="TonB-dep_rcpt-like"/>
</dbReference>
<dbReference type="EMBL" id="FZOQ01000025">
    <property type="protein sequence ID" value="SNT11753.1"/>
    <property type="molecule type" value="Genomic_DNA"/>
</dbReference>
<evidence type="ECO:0000259" key="2">
    <source>
        <dbReference type="Pfam" id="PF07715"/>
    </source>
</evidence>
<dbReference type="AlphaFoldDB" id="A0A239K2A6"/>
<dbReference type="InterPro" id="IPR037066">
    <property type="entry name" value="Plug_dom_sf"/>
</dbReference>
<keyword evidence="1" id="KW-1134">Transmembrane beta strand</keyword>
<name>A0A239K2A6_9BACT</name>
<dbReference type="InterPro" id="IPR012910">
    <property type="entry name" value="Plug_dom"/>
</dbReference>
<accession>A0A239K2A6</accession>
<dbReference type="SUPFAM" id="SSF49464">
    <property type="entry name" value="Carboxypeptidase regulatory domain-like"/>
    <property type="match status" value="1"/>
</dbReference>
<reference evidence="4" key="1">
    <citation type="submission" date="2017-06" db="EMBL/GenBank/DDBJ databases">
        <authorList>
            <person name="Varghese N."/>
            <person name="Submissions S."/>
        </authorList>
    </citation>
    <scope>NUCLEOTIDE SEQUENCE [LARGE SCALE GENOMIC DNA]</scope>
    <source>
        <strain evidence="4">NKM1</strain>
    </source>
</reference>
<dbReference type="PROSITE" id="PS52016">
    <property type="entry name" value="TONB_DEPENDENT_REC_3"/>
    <property type="match status" value="1"/>
</dbReference>
<sequence>MKKLLHQNLHRVKYAFLGVCVQCFLVEASWASELGPPSKSLNTASFLTEGATPHTRVKSRLQQGIVITGKVILSDDQQGIPGVSVYLKGSSVGTATDANGNYSIKVPSQESVLVYSFIGYATQEVTVGDRTEINVTLSADVKALQEVVVVGYGEQKKESVVAAITQTTGKVLERAGGVSNVGAALTGNVPGVVTSASTGMPGEEDPRIVIRGSSSWNSSSPLVLVDGIERPMSSVDITSVESISILKDASATAVYGSRGANGVVLITTKRGQAGKAIIRGRVNTTMKVPSKLPGKYDAYDALRIRNQAIENELGLRPEAWGDFLPQDILDKYRFPANEEERARYPNVDWANTLFKDHTMSYNASLNVSGGSKFVKYFSSVDFLREGDLMRQYDNNRGYDPGYGFNRLNVRSNLDFQLTPSTVFKANLAGSYGVKKSPWGATGGEYGMWIAAYSNAPDAFLPQYADGSWGYYAPNEGKAENSVRSLAISGIQYRTTTRLNTDFTLEQNLDMLANGLSFRGTLALDNTFVEADRGVNDLYNDTQQSWVDPVTGLITYKQSYDPNNRFDFQEGVKWSASPGTVLNYASQRRLFYQGQLNYKVTLGEKHNLTAMGLFNRNEYAVGSQVPQYREDWVFRTTYNFNDKYMLEYNGAYNGSEKFGRDYRFAFFSSGGVGWMLSREKFLESVAFLDMLKLRASYGEVGDDNVYGRFLYMTQWAYEGRARLGTTGEQAEQSPYTWYKESAVGNPDVRWEKVSKYNVGLDFGILKGAIDGSVDFFRDKRTDILIVGGSRAIPSYYGTVAPVANLGRVQNQGFEFVLNLNHTFANGLNVWSNLNMTHAQNKVLDADDAGLLPEYQKDANKAIGQAYAYVGHGYYNTWDELYASTIHNTNDNQKLPGNYQLVDYNADGVIDTYDNIPYGFTGTPQNTYNTTVGAEWKGFNAFVQFYGVNNVTRQVVLTSLSSQNHVVYEEGGYWSKDNTGADTPMPRWLSTPSGYTSAHRYMFDGSYLRLKNAEIGYTFNPGAIKKLGFTNVRIYLNGNNLHVWTKMPDDRESNFAGTGWASQGAYPTVKRYNLGVDLSF</sequence>
<dbReference type="Gene3D" id="2.170.130.10">
    <property type="entry name" value="TonB-dependent receptor, plug domain"/>
    <property type="match status" value="1"/>
</dbReference>
<evidence type="ECO:0000313" key="4">
    <source>
        <dbReference type="Proteomes" id="UP000198432"/>
    </source>
</evidence>
<keyword evidence="1" id="KW-0813">Transport</keyword>
<keyword evidence="4" id="KW-1185">Reference proteome</keyword>
<dbReference type="InterPro" id="IPR023997">
    <property type="entry name" value="TonB-dep_OMP_SusC/RagA_CS"/>
</dbReference>
<organism evidence="3 4">
    <name type="scientific">Pontibacter ummariensis</name>
    <dbReference type="NCBI Taxonomy" id="1610492"/>
    <lineage>
        <taxon>Bacteria</taxon>
        <taxon>Pseudomonadati</taxon>
        <taxon>Bacteroidota</taxon>
        <taxon>Cytophagia</taxon>
        <taxon>Cytophagales</taxon>
        <taxon>Hymenobacteraceae</taxon>
        <taxon>Pontibacter</taxon>
    </lineage>
</organism>
<dbReference type="OrthoDB" id="9768177at2"/>
<comment type="subcellular location">
    <subcellularLocation>
        <location evidence="1">Cell outer membrane</location>
        <topology evidence="1">Multi-pass membrane protein</topology>
    </subcellularLocation>
</comment>
<keyword evidence="1" id="KW-0472">Membrane</keyword>
<protein>
    <submittedName>
        <fullName evidence="3">TonB-linked outer membrane protein, SusC/RagA family</fullName>
    </submittedName>
</protein>
<dbReference type="Pfam" id="PF13715">
    <property type="entry name" value="CarbopepD_reg_2"/>
    <property type="match status" value="1"/>
</dbReference>
<dbReference type="FunFam" id="2.170.130.10:FF:000003">
    <property type="entry name" value="SusC/RagA family TonB-linked outer membrane protein"/>
    <property type="match status" value="1"/>
</dbReference>
<comment type="similarity">
    <text evidence="1">Belongs to the TonB-dependent receptor family.</text>
</comment>
<evidence type="ECO:0000313" key="3">
    <source>
        <dbReference type="EMBL" id="SNT11753.1"/>
    </source>
</evidence>
<feature type="domain" description="TonB-dependent receptor plug" evidence="2">
    <location>
        <begin position="157"/>
        <end position="263"/>
    </location>
</feature>
<keyword evidence="1" id="KW-0998">Cell outer membrane</keyword>
<dbReference type="SUPFAM" id="SSF56935">
    <property type="entry name" value="Porins"/>
    <property type="match status" value="1"/>
</dbReference>
<dbReference type="NCBIfam" id="TIGR04056">
    <property type="entry name" value="OMP_RagA_SusC"/>
    <property type="match status" value="1"/>
</dbReference>
<dbReference type="Gene3D" id="2.60.40.1120">
    <property type="entry name" value="Carboxypeptidase-like, regulatory domain"/>
    <property type="match status" value="1"/>
</dbReference>
<dbReference type="InterPro" id="IPR008969">
    <property type="entry name" value="CarboxyPept-like_regulatory"/>
</dbReference>
<dbReference type="GO" id="GO:0009279">
    <property type="term" value="C:cell outer membrane"/>
    <property type="evidence" value="ECO:0007669"/>
    <property type="project" value="UniProtKB-SubCell"/>
</dbReference>
<dbReference type="NCBIfam" id="TIGR04057">
    <property type="entry name" value="SusC_RagA_signa"/>
    <property type="match status" value="1"/>
</dbReference>
<dbReference type="InterPro" id="IPR023996">
    <property type="entry name" value="TonB-dep_OMP_SusC/RagA"/>
</dbReference>
<keyword evidence="1" id="KW-0812">Transmembrane</keyword>
<proteinExistence type="inferred from homology"/>
<gene>
    <name evidence="3" type="ORF">SAMN06296052_12532</name>
</gene>
<dbReference type="Proteomes" id="UP000198432">
    <property type="component" value="Unassembled WGS sequence"/>
</dbReference>
<dbReference type="Pfam" id="PF07715">
    <property type="entry name" value="Plug"/>
    <property type="match status" value="1"/>
</dbReference>
<evidence type="ECO:0000256" key="1">
    <source>
        <dbReference type="PROSITE-ProRule" id="PRU01360"/>
    </source>
</evidence>